<evidence type="ECO:0000313" key="3">
    <source>
        <dbReference type="Proteomes" id="UP000199628"/>
    </source>
</evidence>
<reference evidence="3" key="1">
    <citation type="submission" date="2016-10" db="EMBL/GenBank/DDBJ databases">
        <authorList>
            <person name="Varghese N."/>
            <person name="Submissions S."/>
        </authorList>
    </citation>
    <scope>NUCLEOTIDE SEQUENCE [LARGE SCALE GENOMIC DNA]</scope>
    <source>
        <strain evidence="3">CGMCC 1.9108</strain>
    </source>
</reference>
<dbReference type="InterPro" id="IPR047650">
    <property type="entry name" value="Transpos_IS110"/>
</dbReference>
<evidence type="ECO:0000313" key="2">
    <source>
        <dbReference type="EMBL" id="SDE61937.1"/>
    </source>
</evidence>
<gene>
    <name evidence="2" type="ORF">SAMN04488239_12518</name>
</gene>
<feature type="domain" description="Transposase IS110-like N-terminal" evidence="1">
    <location>
        <begin position="13"/>
        <end position="120"/>
    </location>
</feature>
<dbReference type="Proteomes" id="UP000199628">
    <property type="component" value="Unassembled WGS sequence"/>
</dbReference>
<accession>A0A1G7EE82</accession>
<dbReference type="PANTHER" id="PTHR33055">
    <property type="entry name" value="TRANSPOSASE FOR INSERTION SEQUENCE ELEMENT IS1111A"/>
    <property type="match status" value="1"/>
</dbReference>
<dbReference type="GO" id="GO:0006313">
    <property type="term" value="P:DNA transposition"/>
    <property type="evidence" value="ECO:0007669"/>
    <property type="project" value="InterPro"/>
</dbReference>
<dbReference type="InterPro" id="IPR002525">
    <property type="entry name" value="Transp_IS110-like_N"/>
</dbReference>
<dbReference type="EMBL" id="FMZV01000025">
    <property type="protein sequence ID" value="SDE61937.1"/>
    <property type="molecule type" value="Genomic_DNA"/>
</dbReference>
<proteinExistence type="predicted"/>
<dbReference type="GO" id="GO:0003677">
    <property type="term" value="F:DNA binding"/>
    <property type="evidence" value="ECO:0007669"/>
    <property type="project" value="InterPro"/>
</dbReference>
<sequence>MTVIQYTASTVLVAIDISKHRHEVLIRIPDKKRCRRMTINNTLEDIRRPLAALESYDLPVQFGFEATGNYHRPLAHHLDQAGFKLKPVFSVGLARTQEVLPNSWNKNDPKDAQVILHMLGIGAMQFFHDPLVVGTADIQELSKTHAGGDGYSRRAMPRSVCGHRAGL</sequence>
<protein>
    <submittedName>
        <fullName evidence="2">Transposase</fullName>
    </submittedName>
</protein>
<keyword evidence="3" id="KW-1185">Reference proteome</keyword>
<evidence type="ECO:0000259" key="1">
    <source>
        <dbReference type="Pfam" id="PF01548"/>
    </source>
</evidence>
<organism evidence="2 3">
    <name type="scientific">Ruegeria marina</name>
    <dbReference type="NCBI Taxonomy" id="639004"/>
    <lineage>
        <taxon>Bacteria</taxon>
        <taxon>Pseudomonadati</taxon>
        <taxon>Pseudomonadota</taxon>
        <taxon>Alphaproteobacteria</taxon>
        <taxon>Rhodobacterales</taxon>
        <taxon>Roseobacteraceae</taxon>
        <taxon>Ruegeria</taxon>
    </lineage>
</organism>
<dbReference type="GO" id="GO:0004803">
    <property type="term" value="F:transposase activity"/>
    <property type="evidence" value="ECO:0007669"/>
    <property type="project" value="InterPro"/>
</dbReference>
<name>A0A1G7EE82_9RHOB</name>
<dbReference type="AlphaFoldDB" id="A0A1G7EE82"/>
<dbReference type="Pfam" id="PF01548">
    <property type="entry name" value="DEDD_Tnp_IS110"/>
    <property type="match status" value="1"/>
</dbReference>